<organism evidence="2">
    <name type="scientific">Grammatophora oceanica</name>
    <dbReference type="NCBI Taxonomy" id="210454"/>
    <lineage>
        <taxon>Eukaryota</taxon>
        <taxon>Sar</taxon>
        <taxon>Stramenopiles</taxon>
        <taxon>Ochrophyta</taxon>
        <taxon>Bacillariophyta</taxon>
        <taxon>Fragilariophyceae</taxon>
        <taxon>Fragilariophycidae</taxon>
        <taxon>Rhabdonematales</taxon>
        <taxon>Grammatophoraceae</taxon>
        <taxon>Grammatophora</taxon>
    </lineage>
</organism>
<dbReference type="AlphaFoldDB" id="A0A7S1V2F6"/>
<gene>
    <name evidence="2" type="ORF">GOCE00092_LOCUS13095</name>
</gene>
<feature type="compositionally biased region" description="Basic residues" evidence="1">
    <location>
        <begin position="1"/>
        <end position="13"/>
    </location>
</feature>
<proteinExistence type="predicted"/>
<dbReference type="EMBL" id="HBGK01025255">
    <property type="protein sequence ID" value="CAD9284183.1"/>
    <property type="molecule type" value="Transcribed_RNA"/>
</dbReference>
<accession>A0A7S1V2F6</accession>
<feature type="region of interest" description="Disordered" evidence="1">
    <location>
        <begin position="1"/>
        <end position="22"/>
    </location>
</feature>
<sequence length="104" mass="11613">MGGKKGGGKKGGKKGGGYYMGKGDTYYEGDGGDYSYYSYYGKGDRALREDSFDEDLPVSPDAPASDLASPAVRRLRNRSKQEDESQRRQGFYSWFYDDESEENS</sequence>
<feature type="region of interest" description="Disordered" evidence="1">
    <location>
        <begin position="49"/>
        <end position="104"/>
    </location>
</feature>
<reference evidence="2" key="1">
    <citation type="submission" date="2021-01" db="EMBL/GenBank/DDBJ databases">
        <authorList>
            <person name="Corre E."/>
            <person name="Pelletier E."/>
            <person name="Niang G."/>
            <person name="Scheremetjew M."/>
            <person name="Finn R."/>
            <person name="Kale V."/>
            <person name="Holt S."/>
            <person name="Cochrane G."/>
            <person name="Meng A."/>
            <person name="Brown T."/>
            <person name="Cohen L."/>
        </authorList>
    </citation>
    <scope>NUCLEOTIDE SEQUENCE</scope>
    <source>
        <strain evidence="2">CCMP 410</strain>
    </source>
</reference>
<feature type="compositionally biased region" description="Low complexity" evidence="1">
    <location>
        <begin position="57"/>
        <end position="72"/>
    </location>
</feature>
<evidence type="ECO:0000313" key="2">
    <source>
        <dbReference type="EMBL" id="CAD9284183.1"/>
    </source>
</evidence>
<name>A0A7S1V2F6_9STRA</name>
<protein>
    <submittedName>
        <fullName evidence="2">Uncharacterized protein</fullName>
    </submittedName>
</protein>
<evidence type="ECO:0000256" key="1">
    <source>
        <dbReference type="SAM" id="MobiDB-lite"/>
    </source>
</evidence>